<organism evidence="1 2">
    <name type="scientific">Melia azedarach</name>
    <name type="common">Chinaberry tree</name>
    <dbReference type="NCBI Taxonomy" id="155640"/>
    <lineage>
        <taxon>Eukaryota</taxon>
        <taxon>Viridiplantae</taxon>
        <taxon>Streptophyta</taxon>
        <taxon>Embryophyta</taxon>
        <taxon>Tracheophyta</taxon>
        <taxon>Spermatophyta</taxon>
        <taxon>Magnoliopsida</taxon>
        <taxon>eudicotyledons</taxon>
        <taxon>Gunneridae</taxon>
        <taxon>Pentapetalae</taxon>
        <taxon>rosids</taxon>
        <taxon>malvids</taxon>
        <taxon>Sapindales</taxon>
        <taxon>Meliaceae</taxon>
        <taxon>Melia</taxon>
    </lineage>
</organism>
<sequence length="334" mass="36453">MMAGNPSWWSMHPPSHQQPSALLSTSQSLFPSPYVLGSSSLPLNSLPDNQEHPQSWSQLLLGGGLSGDEDRFSASHFQPKKFENWDEQIINPSPRVPVVDHVKQEVPQTNNLYIPGSREFQAASWPQIIPVNSPRSCVITSTLTTSILDFAHTEADRNNQQNPDHSYECNSTAPGGGACKKARVQPSSSGQPPLKVRKEKLGDRITTLHQLVSPFGKTDTASVLLEAIGYIRFLQGQIEALSSPYLNTSSANMRNQQCVQGDHINGAFPEDPGQLLNDTCCLKRKGAPNNRDDQDKPKDLRSRGLCLVPVSCTLQVESENGADYWAPALGGGGF</sequence>
<accession>A0ACC1Y4I1</accession>
<proteinExistence type="predicted"/>
<gene>
    <name evidence="1" type="ORF">OWV82_009812</name>
</gene>
<protein>
    <submittedName>
        <fullName evidence="1">Transcription factor bHLH68</fullName>
    </submittedName>
</protein>
<keyword evidence="2" id="KW-1185">Reference proteome</keyword>
<comment type="caution">
    <text evidence="1">The sequence shown here is derived from an EMBL/GenBank/DDBJ whole genome shotgun (WGS) entry which is preliminary data.</text>
</comment>
<reference evidence="1 2" key="1">
    <citation type="journal article" date="2023" name="Science">
        <title>Complex scaffold remodeling in plant triterpene biosynthesis.</title>
        <authorList>
            <person name="De La Pena R."/>
            <person name="Hodgson H."/>
            <person name="Liu J.C."/>
            <person name="Stephenson M.J."/>
            <person name="Martin A.C."/>
            <person name="Owen C."/>
            <person name="Harkess A."/>
            <person name="Leebens-Mack J."/>
            <person name="Jimenez L.E."/>
            <person name="Osbourn A."/>
            <person name="Sattely E.S."/>
        </authorList>
    </citation>
    <scope>NUCLEOTIDE SEQUENCE [LARGE SCALE GENOMIC DNA]</scope>
    <source>
        <strain evidence="2">cv. JPN11</strain>
        <tissue evidence="1">Leaf</tissue>
    </source>
</reference>
<evidence type="ECO:0000313" key="1">
    <source>
        <dbReference type="EMBL" id="KAJ4718088.1"/>
    </source>
</evidence>
<dbReference type="Proteomes" id="UP001164539">
    <property type="component" value="Chromosome 5"/>
</dbReference>
<evidence type="ECO:0000313" key="2">
    <source>
        <dbReference type="Proteomes" id="UP001164539"/>
    </source>
</evidence>
<name>A0ACC1Y4I1_MELAZ</name>
<dbReference type="EMBL" id="CM051398">
    <property type="protein sequence ID" value="KAJ4718088.1"/>
    <property type="molecule type" value="Genomic_DNA"/>
</dbReference>